<dbReference type="InterPro" id="IPR002798">
    <property type="entry name" value="SpoIIM-like"/>
</dbReference>
<evidence type="ECO:0000313" key="2">
    <source>
        <dbReference type="EMBL" id="MCD1294635.1"/>
    </source>
</evidence>
<reference evidence="2 3" key="1">
    <citation type="submission" date="2017-11" db="EMBL/GenBank/DDBJ databases">
        <title>Isolation and Characterization of Family Methanocellaceae Species from Potential Methane Hydrate Area Offshore Southwestern Taiwan.</title>
        <authorList>
            <person name="Zhang W.-L."/>
            <person name="Chen W.-C."/>
            <person name="Lai M.-C."/>
            <person name="Chen S.-C."/>
        </authorList>
    </citation>
    <scope>NUCLEOTIDE SEQUENCE [LARGE SCALE GENOMIC DNA]</scope>
    <source>
        <strain evidence="2 3">CWC-04</strain>
    </source>
</reference>
<dbReference type="Proteomes" id="UP001320159">
    <property type="component" value="Unassembled WGS sequence"/>
</dbReference>
<keyword evidence="1" id="KW-1133">Transmembrane helix</keyword>
<feature type="transmembrane region" description="Helical" evidence="1">
    <location>
        <begin position="171"/>
        <end position="202"/>
    </location>
</feature>
<organism evidence="2 3">
    <name type="scientific">Methanooceanicella nereidis</name>
    <dbReference type="NCBI Taxonomy" id="2052831"/>
    <lineage>
        <taxon>Archaea</taxon>
        <taxon>Methanobacteriati</taxon>
        <taxon>Methanobacteriota</taxon>
        <taxon>Stenosarchaea group</taxon>
        <taxon>Methanomicrobia</taxon>
        <taxon>Methanocellales</taxon>
        <taxon>Methanocellaceae</taxon>
        <taxon>Methanooceanicella</taxon>
    </lineage>
</organism>
<dbReference type="Pfam" id="PF01944">
    <property type="entry name" value="SpoIIM"/>
    <property type="match status" value="1"/>
</dbReference>
<gene>
    <name evidence="2" type="ORF">CUJ83_06430</name>
</gene>
<dbReference type="AlphaFoldDB" id="A0AAP2RDK2"/>
<dbReference type="RefSeq" id="WP_230741470.1">
    <property type="nucleotide sequence ID" value="NZ_PGCK01000004.1"/>
</dbReference>
<feature type="transmembrane region" description="Helical" evidence="1">
    <location>
        <begin position="137"/>
        <end position="159"/>
    </location>
</feature>
<keyword evidence="1" id="KW-0812">Transmembrane</keyword>
<proteinExistence type="predicted"/>
<keyword evidence="3" id="KW-1185">Reference proteome</keyword>
<sequence length="205" mass="22551">MALNIKIPGFRDFLNYVYDIRMFIFASIIIFMFFAVIGYAVSVTSPGFTEELVSGFEEQVSPMKELTPLGLMWGIFVNNAVKCFLVLVFGIFFGIAPILFMIANGFGIGIVVGATALEKGLLFVTVGILPHGIIELTMVFIATAMGLKLGYALVGLIMKRDVDILEEVKKAFLIFIFWVAPLLFVAAFVETFITGTLLYLIFGGV</sequence>
<comment type="caution">
    <text evidence="2">The sequence shown here is derived from an EMBL/GenBank/DDBJ whole genome shotgun (WGS) entry which is preliminary data.</text>
</comment>
<dbReference type="PANTHER" id="PTHR35337:SF1">
    <property type="entry name" value="SLR1478 PROTEIN"/>
    <property type="match status" value="1"/>
</dbReference>
<feature type="transmembrane region" description="Helical" evidence="1">
    <location>
        <begin position="71"/>
        <end position="93"/>
    </location>
</feature>
<dbReference type="EMBL" id="PGCK01000004">
    <property type="protein sequence ID" value="MCD1294635.1"/>
    <property type="molecule type" value="Genomic_DNA"/>
</dbReference>
<evidence type="ECO:0008006" key="4">
    <source>
        <dbReference type="Google" id="ProtNLM"/>
    </source>
</evidence>
<evidence type="ECO:0000313" key="3">
    <source>
        <dbReference type="Proteomes" id="UP001320159"/>
    </source>
</evidence>
<feature type="transmembrane region" description="Helical" evidence="1">
    <location>
        <begin position="98"/>
        <end position="117"/>
    </location>
</feature>
<protein>
    <recommendedName>
        <fullName evidence="4">Stage II sporulation protein M</fullName>
    </recommendedName>
</protein>
<accession>A0AAP2RDK2</accession>
<keyword evidence="1" id="KW-0472">Membrane</keyword>
<evidence type="ECO:0000256" key="1">
    <source>
        <dbReference type="SAM" id="Phobius"/>
    </source>
</evidence>
<name>A0AAP2RDK2_9EURY</name>
<dbReference type="PANTHER" id="PTHR35337">
    <property type="entry name" value="SLR1478 PROTEIN"/>
    <property type="match status" value="1"/>
</dbReference>
<feature type="transmembrane region" description="Helical" evidence="1">
    <location>
        <begin position="20"/>
        <end position="41"/>
    </location>
</feature>